<evidence type="ECO:0000256" key="5">
    <source>
        <dbReference type="ARBA" id="ARBA00022833"/>
    </source>
</evidence>
<organism evidence="9 10">
    <name type="scientific">Candidatus Mucispirillum faecigallinarum</name>
    <dbReference type="NCBI Taxonomy" id="2838699"/>
    <lineage>
        <taxon>Bacteria</taxon>
        <taxon>Pseudomonadati</taxon>
        <taxon>Deferribacterota</taxon>
        <taxon>Deferribacteres</taxon>
        <taxon>Deferribacterales</taxon>
        <taxon>Mucispirillaceae</taxon>
        <taxon>Mucispirillum</taxon>
    </lineage>
</organism>
<evidence type="ECO:0000256" key="7">
    <source>
        <dbReference type="ARBA" id="ARBA00048968"/>
    </source>
</evidence>
<gene>
    <name evidence="9" type="ORF">H9804_07975</name>
</gene>
<comment type="catalytic activity">
    <reaction evidence="6">
        <text>adenosine + H2O + H(+) = inosine + NH4(+)</text>
        <dbReference type="Rhea" id="RHEA:24408"/>
        <dbReference type="ChEBI" id="CHEBI:15377"/>
        <dbReference type="ChEBI" id="CHEBI:15378"/>
        <dbReference type="ChEBI" id="CHEBI:16335"/>
        <dbReference type="ChEBI" id="CHEBI:17596"/>
        <dbReference type="ChEBI" id="CHEBI:28938"/>
        <dbReference type="EC" id="3.5.4.4"/>
    </reaction>
    <physiologicalReaction direction="left-to-right" evidence="6">
        <dbReference type="Rhea" id="RHEA:24409"/>
    </physiologicalReaction>
</comment>
<dbReference type="GO" id="GO:0017061">
    <property type="term" value="F:S-methyl-5-thioadenosine phosphorylase activity"/>
    <property type="evidence" value="ECO:0007669"/>
    <property type="project" value="UniProtKB-EC"/>
</dbReference>
<dbReference type="PANTHER" id="PTHR30616">
    <property type="entry name" value="UNCHARACTERIZED PROTEIN YFIH"/>
    <property type="match status" value="1"/>
</dbReference>
<comment type="caution">
    <text evidence="9">The sequence shown here is derived from an EMBL/GenBank/DDBJ whole genome shotgun (WGS) entry which is preliminary data.</text>
</comment>
<keyword evidence="4" id="KW-0479">Metal-binding</keyword>
<evidence type="ECO:0000256" key="4">
    <source>
        <dbReference type="ARBA" id="ARBA00022723"/>
    </source>
</evidence>
<evidence type="ECO:0000256" key="8">
    <source>
        <dbReference type="ARBA" id="ARBA00049893"/>
    </source>
</evidence>
<dbReference type="InterPro" id="IPR038371">
    <property type="entry name" value="Cu_polyphenol_OxRdtase_sf"/>
</dbReference>
<dbReference type="AlphaFoldDB" id="A0A9D2KAZ9"/>
<dbReference type="PANTHER" id="PTHR30616:SF3">
    <property type="entry name" value="PURINE NUCLEOSIDE PHOSPHORYLASE"/>
    <property type="match status" value="1"/>
</dbReference>
<dbReference type="Gene3D" id="3.60.140.10">
    <property type="entry name" value="CNF1/YfiH-like putative cysteine hydrolases"/>
    <property type="match status" value="1"/>
</dbReference>
<sequence length="252" mass="28405">MDTDNNKSFITAEKAPKGIEIKTSKRFGGFSQKPYDSLNMGYFTGDEITNVVKNYYYYQNISNTYNIVTLNQVHGNQVLEVNHNNAAEILFSKADGLFTSEYNLPLGVITADCLPVMIAGKKCISSLHCGWRSLNTGIIDNSFKLFEKYQDTPVYAYIGAGICEKCYEVRDDLVEQLNPLYKPNEALINKGQGQYLLNMKKLATNALIYNGLNIDNIEITDYSSCCSEGFYSYRKENGKTGRMVTTIQRVVK</sequence>
<keyword evidence="5" id="KW-0862">Zinc</keyword>
<proteinExistence type="inferred from homology"/>
<evidence type="ECO:0000256" key="2">
    <source>
        <dbReference type="ARBA" id="ARBA00007353"/>
    </source>
</evidence>
<accession>A0A9D2KAZ9</accession>
<evidence type="ECO:0000256" key="6">
    <source>
        <dbReference type="ARBA" id="ARBA00047989"/>
    </source>
</evidence>
<name>A0A9D2KAZ9_9BACT</name>
<evidence type="ECO:0000256" key="1">
    <source>
        <dbReference type="ARBA" id="ARBA00000553"/>
    </source>
</evidence>
<comment type="catalytic activity">
    <reaction evidence="1">
        <text>inosine + phosphate = alpha-D-ribose 1-phosphate + hypoxanthine</text>
        <dbReference type="Rhea" id="RHEA:27646"/>
        <dbReference type="ChEBI" id="CHEBI:17368"/>
        <dbReference type="ChEBI" id="CHEBI:17596"/>
        <dbReference type="ChEBI" id="CHEBI:43474"/>
        <dbReference type="ChEBI" id="CHEBI:57720"/>
        <dbReference type="EC" id="2.4.2.1"/>
    </reaction>
    <physiologicalReaction direction="left-to-right" evidence="1">
        <dbReference type="Rhea" id="RHEA:27647"/>
    </physiologicalReaction>
</comment>
<dbReference type="GO" id="GO:0005507">
    <property type="term" value="F:copper ion binding"/>
    <property type="evidence" value="ECO:0007669"/>
    <property type="project" value="TreeGrafter"/>
</dbReference>
<reference evidence="9" key="1">
    <citation type="journal article" date="2021" name="PeerJ">
        <title>Extensive microbial diversity within the chicken gut microbiome revealed by metagenomics and culture.</title>
        <authorList>
            <person name="Gilroy R."/>
            <person name="Ravi A."/>
            <person name="Getino M."/>
            <person name="Pursley I."/>
            <person name="Horton D.L."/>
            <person name="Alikhan N.F."/>
            <person name="Baker D."/>
            <person name="Gharbi K."/>
            <person name="Hall N."/>
            <person name="Watson M."/>
            <person name="Adriaenssens E.M."/>
            <person name="Foster-Nyarko E."/>
            <person name="Jarju S."/>
            <person name="Secka A."/>
            <person name="Antonio M."/>
            <person name="Oren A."/>
            <person name="Chaudhuri R.R."/>
            <person name="La Ragione R."/>
            <person name="Hildebrand F."/>
            <person name="Pallen M.J."/>
        </authorList>
    </citation>
    <scope>NUCLEOTIDE SEQUENCE</scope>
    <source>
        <strain evidence="9">ChiW4-1371</strain>
    </source>
</reference>
<dbReference type="EMBL" id="DXAQ01000122">
    <property type="protein sequence ID" value="HIZ89869.1"/>
    <property type="molecule type" value="Genomic_DNA"/>
</dbReference>
<dbReference type="Proteomes" id="UP000824176">
    <property type="component" value="Unassembled WGS sequence"/>
</dbReference>
<evidence type="ECO:0000256" key="3">
    <source>
        <dbReference type="ARBA" id="ARBA00022679"/>
    </source>
</evidence>
<comment type="similarity">
    <text evidence="2">Belongs to the purine nucleoside phosphorylase YfiH/LACC1 family.</text>
</comment>
<evidence type="ECO:0000313" key="10">
    <source>
        <dbReference type="Proteomes" id="UP000824176"/>
    </source>
</evidence>
<reference evidence="9" key="2">
    <citation type="submission" date="2021-04" db="EMBL/GenBank/DDBJ databases">
        <authorList>
            <person name="Gilroy R."/>
        </authorList>
    </citation>
    <scope>NUCLEOTIDE SEQUENCE</scope>
    <source>
        <strain evidence="9">ChiW4-1371</strain>
    </source>
</reference>
<dbReference type="SUPFAM" id="SSF64438">
    <property type="entry name" value="CNF1/YfiH-like putative cysteine hydrolases"/>
    <property type="match status" value="1"/>
</dbReference>
<keyword evidence="3" id="KW-0808">Transferase</keyword>
<protein>
    <submittedName>
        <fullName evidence="9">Polyphenol oxidase family protein</fullName>
    </submittedName>
</protein>
<evidence type="ECO:0000313" key="9">
    <source>
        <dbReference type="EMBL" id="HIZ89869.1"/>
    </source>
</evidence>
<dbReference type="InterPro" id="IPR003730">
    <property type="entry name" value="Cu_polyphenol_OxRdtase"/>
</dbReference>
<dbReference type="CDD" id="cd16833">
    <property type="entry name" value="YfiH"/>
    <property type="match status" value="1"/>
</dbReference>
<comment type="catalytic activity">
    <reaction evidence="8">
        <text>S-methyl-5'-thioadenosine + phosphate = 5-(methylsulfanyl)-alpha-D-ribose 1-phosphate + adenine</text>
        <dbReference type="Rhea" id="RHEA:11852"/>
        <dbReference type="ChEBI" id="CHEBI:16708"/>
        <dbReference type="ChEBI" id="CHEBI:17509"/>
        <dbReference type="ChEBI" id="CHEBI:43474"/>
        <dbReference type="ChEBI" id="CHEBI:58533"/>
        <dbReference type="EC" id="2.4.2.28"/>
    </reaction>
    <physiologicalReaction direction="left-to-right" evidence="8">
        <dbReference type="Rhea" id="RHEA:11853"/>
    </physiologicalReaction>
</comment>
<comment type="catalytic activity">
    <reaction evidence="7">
        <text>adenosine + phosphate = alpha-D-ribose 1-phosphate + adenine</text>
        <dbReference type="Rhea" id="RHEA:27642"/>
        <dbReference type="ChEBI" id="CHEBI:16335"/>
        <dbReference type="ChEBI" id="CHEBI:16708"/>
        <dbReference type="ChEBI" id="CHEBI:43474"/>
        <dbReference type="ChEBI" id="CHEBI:57720"/>
        <dbReference type="EC" id="2.4.2.1"/>
    </reaction>
    <physiologicalReaction direction="left-to-right" evidence="7">
        <dbReference type="Rhea" id="RHEA:27643"/>
    </physiologicalReaction>
</comment>
<dbReference type="InterPro" id="IPR011324">
    <property type="entry name" value="Cytotoxic_necrot_fac-like_cat"/>
</dbReference>
<dbReference type="Pfam" id="PF02578">
    <property type="entry name" value="Cu-oxidase_4"/>
    <property type="match status" value="1"/>
</dbReference>